<dbReference type="InterPro" id="IPR017927">
    <property type="entry name" value="FAD-bd_FR_type"/>
</dbReference>
<evidence type="ECO:0000259" key="29">
    <source>
        <dbReference type="PROSITE" id="PS51384"/>
    </source>
</evidence>
<accession>A0ABS3NDK5</accession>
<keyword evidence="27" id="KW-0812">Transmembrane</keyword>
<dbReference type="InterPro" id="IPR017938">
    <property type="entry name" value="Riboflavin_synthase-like_b-brl"/>
</dbReference>
<comment type="function">
    <text evidence="2 27">NQR complex catalyzes the reduction of ubiquinone-1 to ubiquinol by two successive reactions, coupled with the transport of Na(+) ions from the cytoplasm to the periplasm. The first step is catalyzed by NqrF, which accepts electrons from NADH and reduces ubiquinone-1 to ubisemiquinone by a one-electron transfer pathway.</text>
</comment>
<reference evidence="30 31" key="1">
    <citation type="submission" date="2021-03" db="EMBL/GenBank/DDBJ databases">
        <title>Oceanisphaera sp. nov., isolated from the intestine.</title>
        <authorList>
            <person name="Zhao L.-H."/>
            <person name="Shi L.-F."/>
        </authorList>
    </citation>
    <scope>NUCLEOTIDE SEQUENCE [LARGE SCALE GENOMIC DNA]</scope>
    <source>
        <strain evidence="30 31">DM8</strain>
    </source>
</reference>
<keyword evidence="14 27" id="KW-0274">FAD</keyword>
<feature type="domain" description="FAD-binding FR-type" evidence="29">
    <location>
        <begin position="129"/>
        <end position="269"/>
    </location>
</feature>
<feature type="binding site" evidence="27">
    <location>
        <position position="78"/>
    </location>
    <ligand>
        <name>[2Fe-2S] cluster</name>
        <dbReference type="ChEBI" id="CHEBI:190135"/>
    </ligand>
</feature>
<dbReference type="InterPro" id="IPR001433">
    <property type="entry name" value="OxRdtase_FAD/NAD-bd"/>
</dbReference>
<feature type="transmembrane region" description="Helical" evidence="27">
    <location>
        <begin position="6"/>
        <end position="24"/>
    </location>
</feature>
<dbReference type="PROSITE" id="PS51085">
    <property type="entry name" value="2FE2S_FER_2"/>
    <property type="match status" value="1"/>
</dbReference>
<comment type="catalytic activity">
    <reaction evidence="26 27">
        <text>a ubiquinone + n Na(+)(in) + NADH + H(+) = a ubiquinol + n Na(+)(out) + NAD(+)</text>
        <dbReference type="Rhea" id="RHEA:47748"/>
        <dbReference type="Rhea" id="RHEA-COMP:9565"/>
        <dbReference type="Rhea" id="RHEA-COMP:9566"/>
        <dbReference type="ChEBI" id="CHEBI:15378"/>
        <dbReference type="ChEBI" id="CHEBI:16389"/>
        <dbReference type="ChEBI" id="CHEBI:17976"/>
        <dbReference type="ChEBI" id="CHEBI:29101"/>
        <dbReference type="ChEBI" id="CHEBI:57540"/>
        <dbReference type="ChEBI" id="CHEBI:57945"/>
        <dbReference type="EC" id="7.2.1.1"/>
    </reaction>
</comment>
<evidence type="ECO:0000256" key="24">
    <source>
        <dbReference type="ARBA" id="ARBA00030032"/>
    </source>
</evidence>
<dbReference type="InterPro" id="IPR039261">
    <property type="entry name" value="FNR_nucleotide-bd"/>
</dbReference>
<evidence type="ECO:0000256" key="3">
    <source>
        <dbReference type="ARBA" id="ARBA00004533"/>
    </source>
</evidence>
<comment type="cofactor">
    <cofactor evidence="27">
        <name>[2Fe-2S] cluster</name>
        <dbReference type="ChEBI" id="CHEBI:190135"/>
    </cofactor>
    <text evidence="27">Binds 1 [2Fe-2S] cluster.</text>
</comment>
<dbReference type="InterPro" id="IPR001041">
    <property type="entry name" value="2Fe-2S_ferredoxin-type"/>
</dbReference>
<keyword evidence="23 27" id="KW-0739">Sodium transport</keyword>
<feature type="domain" description="2Fe-2S ferredoxin-type" evidence="28">
    <location>
        <begin position="32"/>
        <end position="126"/>
    </location>
</feature>
<gene>
    <name evidence="27 30" type="primary">nqrF</name>
    <name evidence="30" type="ORF">J3U76_02235</name>
</gene>
<evidence type="ECO:0000256" key="19">
    <source>
        <dbReference type="ARBA" id="ARBA00023053"/>
    </source>
</evidence>
<evidence type="ECO:0000256" key="1">
    <source>
        <dbReference type="ARBA" id="ARBA00001974"/>
    </source>
</evidence>
<evidence type="ECO:0000256" key="9">
    <source>
        <dbReference type="ARBA" id="ARBA00022475"/>
    </source>
</evidence>
<dbReference type="Proteomes" id="UP000664882">
    <property type="component" value="Unassembled WGS sequence"/>
</dbReference>
<evidence type="ECO:0000256" key="18">
    <source>
        <dbReference type="ARBA" id="ARBA00023027"/>
    </source>
</evidence>
<sequence length="407" mass="45451">MEIILGVVMFTVIVLVLVSIILFAKSKLVAEGDVTISINDDPEKAIKSGAGGKLLGALANSGIFVSSACGGGGTCGQCRVRVLEGGGEILPTELDHISKGEARQGERLSCQVNVKQDMKIELPEEVFGIKKWECEVISNDSKATFIKELKLKIPNGESVPFRAGGYIQIEAPPHHVKYKDFDVPEKFREDWDKFNIFELESKVDEETIRAYSMANYPEEEGIILLNVRVATPPPRNWSAPPGKMSSYIWSLKEGDKATISGPFGEFFAKDTDAEMVFVGGGAGMAPMRSHIFDQLKRLDSKRKISFWYGARSRREMFYVEDFDTLQEEHDNFQWHVALSDSTPEDEWTGYTGFIHNVLYENYLKDHEAPEDCEYYMCGPPVMNAAVITLLKDLGVEEDNIMLDDFGG</sequence>
<dbReference type="InterPro" id="IPR010205">
    <property type="entry name" value="NqrF"/>
</dbReference>
<evidence type="ECO:0000256" key="7">
    <source>
        <dbReference type="ARBA" id="ARBA00019729"/>
    </source>
</evidence>
<keyword evidence="19 27" id="KW-0915">Sodium</keyword>
<comment type="similarity">
    <text evidence="4 27">Belongs to the NqrF family.</text>
</comment>
<dbReference type="PROSITE" id="PS51384">
    <property type="entry name" value="FAD_FR"/>
    <property type="match status" value="1"/>
</dbReference>
<dbReference type="RefSeq" id="WP_208004044.1">
    <property type="nucleotide sequence ID" value="NZ_JAGDFX010000002.1"/>
</dbReference>
<keyword evidence="8 27" id="KW-0813">Transport</keyword>
<dbReference type="Gene3D" id="2.40.30.10">
    <property type="entry name" value="Translation factors"/>
    <property type="match status" value="1"/>
</dbReference>
<evidence type="ECO:0000256" key="26">
    <source>
        <dbReference type="ARBA" id="ARBA00048891"/>
    </source>
</evidence>
<dbReference type="CDD" id="cd06188">
    <property type="entry name" value="NADH_quinone_reductase"/>
    <property type="match status" value="1"/>
</dbReference>
<evidence type="ECO:0000256" key="27">
    <source>
        <dbReference type="HAMAP-Rule" id="MF_00430"/>
    </source>
</evidence>
<dbReference type="SUPFAM" id="SSF52343">
    <property type="entry name" value="Ferredoxin reductase-like, C-terminal NADP-linked domain"/>
    <property type="match status" value="1"/>
</dbReference>
<dbReference type="InterPro" id="IPR036010">
    <property type="entry name" value="2Fe-2S_ferredoxin-like_sf"/>
</dbReference>
<organism evidence="30 31">
    <name type="scientific">Oceanisphaera pacifica</name>
    <dbReference type="NCBI Taxonomy" id="2818389"/>
    <lineage>
        <taxon>Bacteria</taxon>
        <taxon>Pseudomonadati</taxon>
        <taxon>Pseudomonadota</taxon>
        <taxon>Gammaproteobacteria</taxon>
        <taxon>Aeromonadales</taxon>
        <taxon>Aeromonadaceae</taxon>
        <taxon>Oceanisphaera</taxon>
    </lineage>
</organism>
<evidence type="ECO:0000313" key="30">
    <source>
        <dbReference type="EMBL" id="MBO1518463.1"/>
    </source>
</evidence>
<keyword evidence="16 27" id="KW-0408">Iron</keyword>
<dbReference type="Pfam" id="PF00175">
    <property type="entry name" value="NAD_binding_1"/>
    <property type="match status" value="1"/>
</dbReference>
<dbReference type="Gene3D" id="3.10.20.30">
    <property type="match status" value="1"/>
</dbReference>
<evidence type="ECO:0000256" key="2">
    <source>
        <dbReference type="ARBA" id="ARBA00002972"/>
    </source>
</evidence>
<dbReference type="NCBIfam" id="TIGR01941">
    <property type="entry name" value="nqrF"/>
    <property type="match status" value="1"/>
</dbReference>
<dbReference type="Pfam" id="PF00970">
    <property type="entry name" value="FAD_binding_6"/>
    <property type="match status" value="1"/>
</dbReference>
<dbReference type="Gene3D" id="3.40.50.80">
    <property type="entry name" value="Nucleotide-binding domain of ferredoxin-NADP reductase (FNR) module"/>
    <property type="match status" value="1"/>
</dbReference>
<evidence type="ECO:0000256" key="5">
    <source>
        <dbReference type="ARBA" id="ARBA00011309"/>
    </source>
</evidence>
<keyword evidence="31" id="KW-1185">Reference proteome</keyword>
<name>A0ABS3NDK5_9GAMM</name>
<keyword evidence="13 27" id="KW-0479">Metal-binding</keyword>
<keyword evidence="10" id="KW-0997">Cell inner membrane</keyword>
<evidence type="ECO:0000256" key="17">
    <source>
        <dbReference type="ARBA" id="ARBA00023014"/>
    </source>
</evidence>
<evidence type="ECO:0000256" key="12">
    <source>
        <dbReference type="ARBA" id="ARBA00022714"/>
    </source>
</evidence>
<dbReference type="Pfam" id="PF00111">
    <property type="entry name" value="Fer2"/>
    <property type="match status" value="1"/>
</dbReference>
<evidence type="ECO:0000256" key="8">
    <source>
        <dbReference type="ARBA" id="ARBA00022448"/>
    </source>
</evidence>
<evidence type="ECO:0000256" key="23">
    <source>
        <dbReference type="ARBA" id="ARBA00023201"/>
    </source>
</evidence>
<evidence type="ECO:0000256" key="10">
    <source>
        <dbReference type="ARBA" id="ARBA00022519"/>
    </source>
</evidence>
<evidence type="ECO:0000256" key="14">
    <source>
        <dbReference type="ARBA" id="ARBA00022827"/>
    </source>
</evidence>
<comment type="subunit">
    <text evidence="5 27">Composed of six subunits; NqrA, NqrB, NqrC, NqrD, NqrE and NqrF.</text>
</comment>
<keyword evidence="9 27" id="KW-1003">Cell membrane</keyword>
<evidence type="ECO:0000313" key="31">
    <source>
        <dbReference type="Proteomes" id="UP000664882"/>
    </source>
</evidence>
<dbReference type="SUPFAM" id="SSF54292">
    <property type="entry name" value="2Fe-2S ferredoxin-like"/>
    <property type="match status" value="1"/>
</dbReference>
<evidence type="ECO:0000256" key="15">
    <source>
        <dbReference type="ARBA" id="ARBA00022967"/>
    </source>
</evidence>
<evidence type="ECO:0000256" key="13">
    <source>
        <dbReference type="ARBA" id="ARBA00022723"/>
    </source>
</evidence>
<evidence type="ECO:0000256" key="4">
    <source>
        <dbReference type="ARBA" id="ARBA00005570"/>
    </source>
</evidence>
<dbReference type="SUPFAM" id="SSF63380">
    <property type="entry name" value="Riboflavin synthase domain-like"/>
    <property type="match status" value="1"/>
</dbReference>
<dbReference type="PANTHER" id="PTHR43644:SF1">
    <property type="entry name" value="NAD(P)H-FLAVIN REDUCTASE"/>
    <property type="match status" value="1"/>
</dbReference>
<evidence type="ECO:0000256" key="25">
    <source>
        <dbReference type="ARBA" id="ARBA00030787"/>
    </source>
</evidence>
<feature type="binding site" evidence="27">
    <location>
        <position position="75"/>
    </location>
    <ligand>
        <name>[2Fe-2S] cluster</name>
        <dbReference type="ChEBI" id="CHEBI:190135"/>
    </ligand>
</feature>
<keyword evidence="17 27" id="KW-0411">Iron-sulfur</keyword>
<comment type="subcellular location">
    <subcellularLocation>
        <location evidence="3">Cell inner membrane</location>
    </subcellularLocation>
    <subcellularLocation>
        <location evidence="27">Cell membrane</location>
        <topology evidence="27">Single-pass membrane protein</topology>
    </subcellularLocation>
</comment>
<dbReference type="CDD" id="cd00207">
    <property type="entry name" value="fer2"/>
    <property type="match status" value="1"/>
</dbReference>
<evidence type="ECO:0000256" key="16">
    <source>
        <dbReference type="ARBA" id="ARBA00023004"/>
    </source>
</evidence>
<keyword evidence="20 27" id="KW-0406">Ion transport</keyword>
<keyword evidence="15 27" id="KW-1278">Translocase</keyword>
<feature type="binding site" evidence="27">
    <location>
        <position position="110"/>
    </location>
    <ligand>
        <name>[2Fe-2S] cluster</name>
        <dbReference type="ChEBI" id="CHEBI:190135"/>
    </ligand>
</feature>
<evidence type="ECO:0000256" key="20">
    <source>
        <dbReference type="ARBA" id="ARBA00023065"/>
    </source>
</evidence>
<keyword evidence="12 27" id="KW-0001">2Fe-2S</keyword>
<evidence type="ECO:0000259" key="28">
    <source>
        <dbReference type="PROSITE" id="PS51085"/>
    </source>
</evidence>
<feature type="binding site" evidence="27">
    <location>
        <position position="69"/>
    </location>
    <ligand>
        <name>[2Fe-2S] cluster</name>
        <dbReference type="ChEBI" id="CHEBI:190135"/>
    </ligand>
</feature>
<evidence type="ECO:0000256" key="11">
    <source>
        <dbReference type="ARBA" id="ARBA00022630"/>
    </source>
</evidence>
<dbReference type="EMBL" id="JAGDFX010000002">
    <property type="protein sequence ID" value="MBO1518463.1"/>
    <property type="molecule type" value="Genomic_DNA"/>
</dbReference>
<keyword evidence="21 27" id="KW-0830">Ubiquinone</keyword>
<comment type="caution">
    <text evidence="30">The sequence shown here is derived from an EMBL/GenBank/DDBJ whole genome shotgun (WGS) entry which is preliminary data.</text>
</comment>
<evidence type="ECO:0000256" key="21">
    <source>
        <dbReference type="ARBA" id="ARBA00023075"/>
    </source>
</evidence>
<dbReference type="InterPro" id="IPR012675">
    <property type="entry name" value="Beta-grasp_dom_sf"/>
</dbReference>
<dbReference type="EC" id="7.2.1.1" evidence="6 27"/>
<dbReference type="PANTHER" id="PTHR43644">
    <property type="entry name" value="NA(+)-TRANSLOCATING NADH-QUINONE REDUCTASE SUBUNIT"/>
    <property type="match status" value="1"/>
</dbReference>
<evidence type="ECO:0000256" key="22">
    <source>
        <dbReference type="ARBA" id="ARBA00023136"/>
    </source>
</evidence>
<keyword evidence="11 27" id="KW-0285">Flavoprotein</keyword>
<keyword evidence="18 27" id="KW-0520">NAD</keyword>
<dbReference type="HAMAP" id="MF_00430">
    <property type="entry name" value="NqrF"/>
    <property type="match status" value="1"/>
</dbReference>
<dbReference type="InterPro" id="IPR008333">
    <property type="entry name" value="Cbr1-like_FAD-bd_dom"/>
</dbReference>
<keyword evidence="27" id="KW-1133">Transmembrane helix</keyword>
<comment type="cofactor">
    <cofactor evidence="1 27">
        <name>FAD</name>
        <dbReference type="ChEBI" id="CHEBI:57692"/>
    </cofactor>
</comment>
<keyword evidence="22 27" id="KW-0472">Membrane</keyword>
<proteinExistence type="inferred from homology"/>
<dbReference type="PIRSF" id="PIRSF000044">
    <property type="entry name" value="Cis_Diol_DH_RD"/>
    <property type="match status" value="1"/>
</dbReference>
<evidence type="ECO:0000256" key="6">
    <source>
        <dbReference type="ARBA" id="ARBA00013099"/>
    </source>
</evidence>
<protein>
    <recommendedName>
        <fullName evidence="7 27">Na(+)-translocating NADH-quinone reductase subunit F</fullName>
        <shortName evidence="27">Na(+)-NQR subunit F</shortName>
        <shortName evidence="27">Na(+)-translocating NQR subunit F</shortName>
        <ecNumber evidence="6 27">7.2.1.1</ecNumber>
    </recommendedName>
    <alternativeName>
        <fullName evidence="25 27">NQR complex subunit F</fullName>
    </alternativeName>
    <alternativeName>
        <fullName evidence="24 27">NQR-1 subunit F</fullName>
    </alternativeName>
</protein>